<sequence length="150" mass="15147">MTTVTSPVAGRAIPLAEVPDPAFAEAVVGPGVAVEPPPRPCTAVAPVDGILVSLSPNAYVVVDDRGRGVLTHLGLDTVQLDGQGFEPLANKGDTVRRGDPVVRWDPAAVAAAGKSPVCPVVALQAGADALSGIVAADIEVRAGDPLFGWN</sequence>
<evidence type="ECO:0000313" key="9">
    <source>
        <dbReference type="Proteomes" id="UP001403094"/>
    </source>
</evidence>
<evidence type="ECO:0000256" key="2">
    <source>
        <dbReference type="ARBA" id="ARBA00022448"/>
    </source>
</evidence>
<keyword evidence="4" id="KW-0808">Transferase</keyword>
<evidence type="ECO:0000313" key="8">
    <source>
        <dbReference type="EMBL" id="GAA2046829.1"/>
    </source>
</evidence>
<evidence type="ECO:0000256" key="4">
    <source>
        <dbReference type="ARBA" id="ARBA00022679"/>
    </source>
</evidence>
<proteinExistence type="predicted"/>
<evidence type="ECO:0000256" key="5">
    <source>
        <dbReference type="ARBA" id="ARBA00022683"/>
    </source>
</evidence>
<comment type="subcellular location">
    <subcellularLocation>
        <location evidence="1">Cytoplasm</location>
    </subcellularLocation>
</comment>
<accession>A0ABN2UZK7</accession>
<protein>
    <submittedName>
        <fullName evidence="8">PTS glucose transporter subunit IIA</fullName>
    </submittedName>
</protein>
<gene>
    <name evidence="8" type="ORF">GCM10009757_15010</name>
</gene>
<evidence type="ECO:0000259" key="7">
    <source>
        <dbReference type="PROSITE" id="PS51093"/>
    </source>
</evidence>
<organism evidence="8 9">
    <name type="scientific">Streptomyces cheonanensis</name>
    <dbReference type="NCBI Taxonomy" id="312720"/>
    <lineage>
        <taxon>Bacteria</taxon>
        <taxon>Bacillati</taxon>
        <taxon>Actinomycetota</taxon>
        <taxon>Actinomycetes</taxon>
        <taxon>Kitasatosporales</taxon>
        <taxon>Streptomycetaceae</taxon>
        <taxon>Streptomyces</taxon>
    </lineage>
</organism>
<comment type="caution">
    <text evidence="8">The sequence shown here is derived from an EMBL/GenBank/DDBJ whole genome shotgun (WGS) entry which is preliminary data.</text>
</comment>
<dbReference type="Gene3D" id="2.70.70.10">
    <property type="entry name" value="Glucose Permease (Domain IIA)"/>
    <property type="match status" value="1"/>
</dbReference>
<dbReference type="InterPro" id="IPR050890">
    <property type="entry name" value="PTS_EIIA_component"/>
</dbReference>
<keyword evidence="5" id="KW-0598">Phosphotransferase system</keyword>
<name>A0ABN2UZK7_9ACTN</name>
<dbReference type="RefSeq" id="WP_346070017.1">
    <property type="nucleotide sequence ID" value="NZ_BAAANQ010000002.1"/>
</dbReference>
<keyword evidence="2" id="KW-0813">Transport</keyword>
<keyword evidence="6" id="KW-0418">Kinase</keyword>
<keyword evidence="3 8" id="KW-0762">Sugar transport</keyword>
<dbReference type="SUPFAM" id="SSF51261">
    <property type="entry name" value="Duplicated hybrid motif"/>
    <property type="match status" value="1"/>
</dbReference>
<evidence type="ECO:0000256" key="6">
    <source>
        <dbReference type="ARBA" id="ARBA00022777"/>
    </source>
</evidence>
<evidence type="ECO:0000256" key="1">
    <source>
        <dbReference type="ARBA" id="ARBA00004496"/>
    </source>
</evidence>
<dbReference type="EMBL" id="BAAANQ010000002">
    <property type="protein sequence ID" value="GAA2046829.1"/>
    <property type="molecule type" value="Genomic_DNA"/>
</dbReference>
<dbReference type="Proteomes" id="UP001403094">
    <property type="component" value="Unassembled WGS sequence"/>
</dbReference>
<dbReference type="PANTHER" id="PTHR45008:SF1">
    <property type="entry name" value="PTS SYSTEM GLUCOSE-SPECIFIC EIIA COMPONENT"/>
    <property type="match status" value="1"/>
</dbReference>
<dbReference type="PANTHER" id="PTHR45008">
    <property type="entry name" value="PTS SYSTEM GLUCOSE-SPECIFIC EIIA COMPONENT"/>
    <property type="match status" value="1"/>
</dbReference>
<evidence type="ECO:0000256" key="3">
    <source>
        <dbReference type="ARBA" id="ARBA00022597"/>
    </source>
</evidence>
<feature type="domain" description="PTS EIIA type-1" evidence="7">
    <location>
        <begin position="20"/>
        <end position="124"/>
    </location>
</feature>
<reference evidence="8 9" key="1">
    <citation type="journal article" date="2019" name="Int. J. Syst. Evol. Microbiol.">
        <title>The Global Catalogue of Microorganisms (GCM) 10K type strain sequencing project: providing services to taxonomists for standard genome sequencing and annotation.</title>
        <authorList>
            <consortium name="The Broad Institute Genomics Platform"/>
            <consortium name="The Broad Institute Genome Sequencing Center for Infectious Disease"/>
            <person name="Wu L."/>
            <person name="Ma J."/>
        </authorList>
    </citation>
    <scope>NUCLEOTIDE SEQUENCE [LARGE SCALE GENOMIC DNA]</scope>
    <source>
        <strain evidence="8 9">JCM 14549</strain>
    </source>
</reference>
<keyword evidence="9" id="KW-1185">Reference proteome</keyword>
<dbReference type="InterPro" id="IPR001127">
    <property type="entry name" value="PTS_EIIA_1_perm"/>
</dbReference>
<dbReference type="InterPro" id="IPR011055">
    <property type="entry name" value="Dup_hybrid_motif"/>
</dbReference>
<dbReference type="PROSITE" id="PS51093">
    <property type="entry name" value="PTS_EIIA_TYPE_1"/>
    <property type="match status" value="1"/>
</dbReference>
<dbReference type="Pfam" id="PF00358">
    <property type="entry name" value="PTS_EIIA_1"/>
    <property type="match status" value="1"/>
</dbReference>